<name>A0AAU0UQZ3_9FIRM</name>
<evidence type="ECO:0000313" key="3">
    <source>
        <dbReference type="EMBL" id="WRO21598.1"/>
    </source>
</evidence>
<evidence type="ECO:0000259" key="2">
    <source>
        <dbReference type="Pfam" id="PF07331"/>
    </source>
</evidence>
<feature type="transmembrane region" description="Helical" evidence="1">
    <location>
        <begin position="116"/>
        <end position="138"/>
    </location>
</feature>
<feature type="domain" description="DUF1468" evidence="2">
    <location>
        <begin position="7"/>
        <end position="143"/>
    </location>
</feature>
<dbReference type="EMBL" id="CP121694">
    <property type="protein sequence ID" value="WRO21598.1"/>
    <property type="molecule type" value="Genomic_DNA"/>
</dbReference>
<sequence length="151" mass="17168">MVNRNTIFSLLIIIFAIGAIFEVQELGTDSRIFPQVISVILIILSLLHLVKHARIKPIQGFFGDAVISRLIIMALGMIFYVFGVKYLGFTAASVIFLSFFMWYFHIRRKVGGMRILLFSVILSVVITLTFYGIFQYLFLIPLPQGVIFAIN</sequence>
<dbReference type="InterPro" id="IPR009936">
    <property type="entry name" value="DUF1468"/>
</dbReference>
<evidence type="ECO:0000256" key="1">
    <source>
        <dbReference type="SAM" id="Phobius"/>
    </source>
</evidence>
<keyword evidence="1" id="KW-0472">Membrane</keyword>
<proteinExistence type="predicted"/>
<gene>
    <name evidence="3" type="ORF">MFMK1_001408</name>
</gene>
<feature type="transmembrane region" description="Helical" evidence="1">
    <location>
        <begin position="7"/>
        <end position="26"/>
    </location>
</feature>
<keyword evidence="4" id="KW-1185">Reference proteome</keyword>
<keyword evidence="1" id="KW-1133">Transmembrane helix</keyword>
<dbReference type="Pfam" id="PF07331">
    <property type="entry name" value="TctB"/>
    <property type="match status" value="1"/>
</dbReference>
<feature type="transmembrane region" description="Helical" evidence="1">
    <location>
        <begin position="61"/>
        <end position="80"/>
    </location>
</feature>
<evidence type="ECO:0000313" key="4">
    <source>
        <dbReference type="Proteomes" id="UP001329915"/>
    </source>
</evidence>
<keyword evidence="1" id="KW-0812">Transmembrane</keyword>
<protein>
    <submittedName>
        <fullName evidence="3">Tripartite tricarboxylate transporter TctB family protein</fullName>
    </submittedName>
</protein>
<accession>A0AAU0UQZ3</accession>
<feature type="transmembrane region" description="Helical" evidence="1">
    <location>
        <begin position="86"/>
        <end position="104"/>
    </location>
</feature>
<organism evidence="3 4">
    <name type="scientific">Metallumcola ferriviriculae</name>
    <dbReference type="NCBI Taxonomy" id="3039180"/>
    <lineage>
        <taxon>Bacteria</taxon>
        <taxon>Bacillati</taxon>
        <taxon>Bacillota</taxon>
        <taxon>Clostridia</taxon>
        <taxon>Neomoorellales</taxon>
        <taxon>Desulfitibacteraceae</taxon>
        <taxon>Metallumcola</taxon>
    </lineage>
</organism>
<dbReference type="RefSeq" id="WP_366924431.1">
    <property type="nucleotide sequence ID" value="NZ_CP121694.1"/>
</dbReference>
<feature type="transmembrane region" description="Helical" evidence="1">
    <location>
        <begin position="32"/>
        <end position="49"/>
    </location>
</feature>
<reference evidence="3 4" key="1">
    <citation type="submission" date="2023-04" db="EMBL/GenBank/DDBJ databases">
        <authorList>
            <person name="Hsu D."/>
        </authorList>
    </citation>
    <scope>NUCLEOTIDE SEQUENCE [LARGE SCALE GENOMIC DNA]</scope>
    <source>
        <strain evidence="3 4">MK1</strain>
    </source>
</reference>
<dbReference type="KEGG" id="dbc:MFMK1_001408"/>
<dbReference type="Proteomes" id="UP001329915">
    <property type="component" value="Chromosome"/>
</dbReference>
<dbReference type="AlphaFoldDB" id="A0AAU0UQZ3"/>